<dbReference type="KEGG" id="ppyr:116162995"/>
<dbReference type="EMBL" id="GEZM01060865">
    <property type="protein sequence ID" value="JAV70844.1"/>
    <property type="molecule type" value="Transcribed_RNA"/>
</dbReference>
<dbReference type="GeneID" id="116162995"/>
<dbReference type="AlphaFoldDB" id="A0A1Y1LB44"/>
<dbReference type="RefSeq" id="XP_031332672.1">
    <property type="nucleotide sequence ID" value="XM_031476812.1"/>
</dbReference>
<evidence type="ECO:0000313" key="2">
    <source>
        <dbReference type="EMBL" id="JAV70844.1"/>
    </source>
</evidence>
<keyword evidence="1" id="KW-0812">Transmembrane</keyword>
<keyword evidence="1" id="KW-1133">Transmembrane helix</keyword>
<feature type="transmembrane region" description="Helical" evidence="1">
    <location>
        <begin position="207"/>
        <end position="231"/>
    </location>
</feature>
<proteinExistence type="predicted"/>
<name>A0A1Y1LB44_PHOPY</name>
<reference evidence="2" key="1">
    <citation type="journal article" date="2016" name="Sci. Rep.">
        <title>Molecular characterization of firefly nuptial gifts: a multi-omics approach sheds light on postcopulatory sexual selection.</title>
        <authorList>
            <person name="Al-Wathiqui N."/>
            <person name="Fallon T.R."/>
            <person name="South A."/>
            <person name="Weng J.K."/>
            <person name="Lewis S.M."/>
        </authorList>
    </citation>
    <scope>NUCLEOTIDE SEQUENCE</scope>
</reference>
<evidence type="ECO:0000256" key="1">
    <source>
        <dbReference type="SAM" id="Phobius"/>
    </source>
</evidence>
<protein>
    <submittedName>
        <fullName evidence="2">Uncharacterized protein</fullName>
    </submittedName>
</protein>
<keyword evidence="1" id="KW-0472">Membrane</keyword>
<organism evidence="2">
    <name type="scientific">Photinus pyralis</name>
    <name type="common">Common eastern firefly</name>
    <name type="synonym">Lampyris pyralis</name>
    <dbReference type="NCBI Taxonomy" id="7054"/>
    <lineage>
        <taxon>Eukaryota</taxon>
        <taxon>Metazoa</taxon>
        <taxon>Ecdysozoa</taxon>
        <taxon>Arthropoda</taxon>
        <taxon>Hexapoda</taxon>
        <taxon>Insecta</taxon>
        <taxon>Pterygota</taxon>
        <taxon>Neoptera</taxon>
        <taxon>Endopterygota</taxon>
        <taxon>Coleoptera</taxon>
        <taxon>Polyphaga</taxon>
        <taxon>Elateriformia</taxon>
        <taxon>Elateroidea</taxon>
        <taxon>Lampyridae</taxon>
        <taxon>Lampyrinae</taxon>
        <taxon>Photinus</taxon>
    </lineage>
</organism>
<sequence>MVFERGCTGYNCNFHNVKFQHQPLPTFQFPTKSPTHTTSTTERSITEAVTSFVTETVQPSTTTQNITQAISEATTAVNEVVTNIIETTSARAVEVTNSFNEAITNAISTTTVAIDEAKQTINTIFETASNNFGNSGDGLNSTNTVSEAMENGTAVAIDTQSSTTPSTTESIISHVYSTTEELLKSMASGKENHEKFDYHPDHPNHSAIYIILGIILALLLLMFSVLIIVYIRHRKNKSLTLHHPYYEVSDKKDTSSVSIENEAPKECVTTVNDIYVQYSC</sequence>
<accession>A0A1Y1LB44</accession>